<evidence type="ECO:0000256" key="3">
    <source>
        <dbReference type="SAM" id="Coils"/>
    </source>
</evidence>
<dbReference type="PANTHER" id="PTHR43018">
    <property type="entry name" value="PHOSPHO-2-DEHYDRO-3-DEOXYHEPTONATE ALDOLASE"/>
    <property type="match status" value="1"/>
</dbReference>
<feature type="domain" description="Chorismate mutase" evidence="4">
    <location>
        <begin position="267"/>
        <end position="358"/>
    </location>
</feature>
<protein>
    <recommendedName>
        <fullName evidence="1">chorismate mutase</fullName>
        <ecNumber evidence="1">5.4.99.5</ecNumber>
    </recommendedName>
</protein>
<evidence type="ECO:0000313" key="6">
    <source>
        <dbReference type="Proteomes" id="UP000644147"/>
    </source>
</evidence>
<evidence type="ECO:0000313" key="5">
    <source>
        <dbReference type="EMBL" id="MBK0401781.1"/>
    </source>
</evidence>
<dbReference type="RefSeq" id="WP_200504799.1">
    <property type="nucleotide sequence ID" value="NZ_JAEHFX010000001.1"/>
</dbReference>
<proteinExistence type="predicted"/>
<dbReference type="InterPro" id="IPR036979">
    <property type="entry name" value="CM_dom_sf"/>
</dbReference>
<comment type="caution">
    <text evidence="5">The sequence shown here is derived from an EMBL/GenBank/DDBJ whole genome shotgun (WGS) entry which is preliminary data.</text>
</comment>
<dbReference type="EMBL" id="JAEHFX010000001">
    <property type="protein sequence ID" value="MBK0401781.1"/>
    <property type="molecule type" value="Genomic_DNA"/>
</dbReference>
<dbReference type="Pfam" id="PF00793">
    <property type="entry name" value="DAHP_synth_1"/>
    <property type="match status" value="1"/>
</dbReference>
<keyword evidence="2" id="KW-0808">Transferase</keyword>
<evidence type="ECO:0000256" key="1">
    <source>
        <dbReference type="ARBA" id="ARBA00012404"/>
    </source>
</evidence>
<dbReference type="InterPro" id="IPR052899">
    <property type="entry name" value="Class-I_DAHP_synthase"/>
</dbReference>
<dbReference type="Gene3D" id="3.20.20.70">
    <property type="entry name" value="Aldolase class I"/>
    <property type="match status" value="1"/>
</dbReference>
<dbReference type="Pfam" id="PF01817">
    <property type="entry name" value="CM_2"/>
    <property type="match status" value="1"/>
</dbReference>
<dbReference type="Proteomes" id="UP000644147">
    <property type="component" value="Unassembled WGS sequence"/>
</dbReference>
<dbReference type="SUPFAM" id="SSF48600">
    <property type="entry name" value="Chorismate mutase II"/>
    <property type="match status" value="1"/>
</dbReference>
<dbReference type="InterPro" id="IPR002701">
    <property type="entry name" value="CM_II_prokaryot"/>
</dbReference>
<dbReference type="InterPro" id="IPR036263">
    <property type="entry name" value="Chorismate_II_sf"/>
</dbReference>
<dbReference type="EC" id="5.4.99.5" evidence="1"/>
<gene>
    <name evidence="5" type="ORF">I5M27_02220</name>
</gene>
<dbReference type="PROSITE" id="PS51168">
    <property type="entry name" value="CHORISMATE_MUT_2"/>
    <property type="match status" value="1"/>
</dbReference>
<name>A0ABS1BXZ1_9BACT</name>
<evidence type="ECO:0000256" key="2">
    <source>
        <dbReference type="ARBA" id="ARBA00022679"/>
    </source>
</evidence>
<keyword evidence="3" id="KW-0175">Coiled coil</keyword>
<dbReference type="PANTHER" id="PTHR43018:SF1">
    <property type="entry name" value="PROTEIN AROA(G)"/>
    <property type="match status" value="1"/>
</dbReference>
<sequence length="360" mass="40961">MELNPHQNYFSQLLNNRRPLLISGPCSAESEAQVLETAFALKNTGIDLFRAGIWKPRSKPGTFEGIGEIGLQWLKRVQTEIGLPVSVEVATPQHIELALKYGIDVLWIGARTTVNPFVVQELAEALRGVEIPVMVKNPVNPDLALWAGALERFYNMGIRSLAAIHRGFSVLGENRYRNAPLWQIPIELKSRYKNLPLIVDPSHIGGRREHILPLTQQALDLDYDGLMVEVHPNPAVALSDAEQQLTPAAFAEMLTRLQVRSANSPNPEFQNCAEELREKIDNADREIIEMLARRMALVEKIGEYKKQNNVTILQMERWNEIFKTRPEWAAKMGMNAEFVEELYKLIHLESIRKQTEIMER</sequence>
<dbReference type="InterPro" id="IPR006218">
    <property type="entry name" value="DAHP1/KDSA"/>
</dbReference>
<keyword evidence="6" id="KW-1185">Reference proteome</keyword>
<dbReference type="InterPro" id="IPR013785">
    <property type="entry name" value="Aldolase_TIM"/>
</dbReference>
<feature type="coiled-coil region" evidence="3">
    <location>
        <begin position="266"/>
        <end position="293"/>
    </location>
</feature>
<organism evidence="5 6">
    <name type="scientific">Adhaeribacter terrigena</name>
    <dbReference type="NCBI Taxonomy" id="2793070"/>
    <lineage>
        <taxon>Bacteria</taxon>
        <taxon>Pseudomonadati</taxon>
        <taxon>Bacteroidota</taxon>
        <taxon>Cytophagia</taxon>
        <taxon>Cytophagales</taxon>
        <taxon>Hymenobacteraceae</taxon>
        <taxon>Adhaeribacter</taxon>
    </lineage>
</organism>
<dbReference type="SMART" id="SM00830">
    <property type="entry name" value="CM_2"/>
    <property type="match status" value="1"/>
</dbReference>
<dbReference type="SUPFAM" id="SSF51569">
    <property type="entry name" value="Aldolase"/>
    <property type="match status" value="1"/>
</dbReference>
<dbReference type="Gene3D" id="1.20.59.10">
    <property type="entry name" value="Chorismate mutase"/>
    <property type="match status" value="1"/>
</dbReference>
<accession>A0ABS1BXZ1</accession>
<evidence type="ECO:0000259" key="4">
    <source>
        <dbReference type="PROSITE" id="PS51168"/>
    </source>
</evidence>
<reference evidence="5 6" key="1">
    <citation type="submission" date="2020-12" db="EMBL/GenBank/DDBJ databases">
        <title>Bacterial novel species Adhaeribacter sp. BT258 isolated from soil.</title>
        <authorList>
            <person name="Jung H.-Y."/>
        </authorList>
    </citation>
    <scope>NUCLEOTIDE SEQUENCE [LARGE SCALE GENOMIC DNA]</scope>
    <source>
        <strain evidence="5 6">BT258</strain>
    </source>
</reference>